<keyword evidence="1" id="KW-0175">Coiled coil</keyword>
<dbReference type="Proteomes" id="UP001634394">
    <property type="component" value="Unassembled WGS sequence"/>
</dbReference>
<reference evidence="2 3" key="1">
    <citation type="submission" date="2024-11" db="EMBL/GenBank/DDBJ databases">
        <title>Chromosome-level genome assembly of the freshwater bivalve Anodonta woodiana.</title>
        <authorList>
            <person name="Chen X."/>
        </authorList>
    </citation>
    <scope>NUCLEOTIDE SEQUENCE [LARGE SCALE GENOMIC DNA]</scope>
    <source>
        <strain evidence="2">MN2024</strain>
        <tissue evidence="2">Gills</tissue>
    </source>
</reference>
<evidence type="ECO:0000256" key="1">
    <source>
        <dbReference type="SAM" id="Coils"/>
    </source>
</evidence>
<protein>
    <submittedName>
        <fullName evidence="2">Uncharacterized protein</fullName>
    </submittedName>
</protein>
<evidence type="ECO:0000313" key="3">
    <source>
        <dbReference type="Proteomes" id="UP001634394"/>
    </source>
</evidence>
<proteinExistence type="predicted"/>
<dbReference type="EMBL" id="JBJQND010000005">
    <property type="protein sequence ID" value="KAL3875842.1"/>
    <property type="molecule type" value="Genomic_DNA"/>
</dbReference>
<keyword evidence="3" id="KW-1185">Reference proteome</keyword>
<comment type="caution">
    <text evidence="2">The sequence shown here is derived from an EMBL/GenBank/DDBJ whole genome shotgun (WGS) entry which is preliminary data.</text>
</comment>
<name>A0ABD3WSW0_SINWO</name>
<organism evidence="2 3">
    <name type="scientific">Sinanodonta woodiana</name>
    <name type="common">Chinese pond mussel</name>
    <name type="synonym">Anodonta woodiana</name>
    <dbReference type="NCBI Taxonomy" id="1069815"/>
    <lineage>
        <taxon>Eukaryota</taxon>
        <taxon>Metazoa</taxon>
        <taxon>Spiralia</taxon>
        <taxon>Lophotrochozoa</taxon>
        <taxon>Mollusca</taxon>
        <taxon>Bivalvia</taxon>
        <taxon>Autobranchia</taxon>
        <taxon>Heteroconchia</taxon>
        <taxon>Palaeoheterodonta</taxon>
        <taxon>Unionida</taxon>
        <taxon>Unionoidea</taxon>
        <taxon>Unionidae</taxon>
        <taxon>Unioninae</taxon>
        <taxon>Sinanodonta</taxon>
    </lineage>
</organism>
<accession>A0ABD3WSW0</accession>
<gene>
    <name evidence="2" type="ORF">ACJMK2_033753</name>
</gene>
<feature type="coiled-coil region" evidence="1">
    <location>
        <begin position="43"/>
        <end position="70"/>
    </location>
</feature>
<evidence type="ECO:0000313" key="2">
    <source>
        <dbReference type="EMBL" id="KAL3875842.1"/>
    </source>
</evidence>
<dbReference type="AlphaFoldDB" id="A0ABD3WSW0"/>
<sequence>MVSNHVDKMKKMQEVVDDIGTVEEMLMRLEDGYGYTHHCQMEINNISKATERLRDVLNDANKDKEDKERRK</sequence>